<reference evidence="2 3" key="1">
    <citation type="submission" date="2013-06" db="EMBL/GenBank/DDBJ databases">
        <authorList>
            <person name="Weinstock G."/>
            <person name="Sodergren E."/>
            <person name="Lobos E.A."/>
            <person name="Fulton L."/>
            <person name="Fulton R."/>
            <person name="Courtney L."/>
            <person name="Fronick C."/>
            <person name="O'Laughlin M."/>
            <person name="Godfrey J."/>
            <person name="Wilson R.M."/>
            <person name="Miner T."/>
            <person name="Farmer C."/>
            <person name="Delehaunty K."/>
            <person name="Cordes M."/>
            <person name="Minx P."/>
            <person name="Tomlinson C."/>
            <person name="Chen J."/>
            <person name="Wollam A."/>
            <person name="Pepin K.H."/>
            <person name="Bhonagiri V."/>
            <person name="Zhang X."/>
            <person name="Warren W."/>
            <person name="Mitreva M."/>
            <person name="Mardis E.R."/>
            <person name="Wilson R.K."/>
        </authorList>
    </citation>
    <scope>NUCLEOTIDE SEQUENCE [LARGE SCALE GENOMIC DNA]</scope>
    <source>
        <strain evidence="2 3">F0570</strain>
    </source>
</reference>
<name>A0A0E2LQF1_PORGN</name>
<evidence type="ECO:0000313" key="2">
    <source>
        <dbReference type="EMBL" id="ERJ65453.1"/>
    </source>
</evidence>
<keyword evidence="1" id="KW-0812">Transmembrane</keyword>
<gene>
    <name evidence="2" type="ORF">HMPREF1555_01393</name>
</gene>
<accession>A0A0E2LQF1</accession>
<feature type="transmembrane region" description="Helical" evidence="1">
    <location>
        <begin position="27"/>
        <end position="47"/>
    </location>
</feature>
<evidence type="ECO:0000256" key="1">
    <source>
        <dbReference type="SAM" id="Phobius"/>
    </source>
</evidence>
<dbReference type="EMBL" id="AWUW01000102">
    <property type="protein sequence ID" value="ERJ65453.1"/>
    <property type="molecule type" value="Genomic_DNA"/>
</dbReference>
<organism evidence="2 3">
    <name type="scientific">Porphyromonas gingivalis F0570</name>
    <dbReference type="NCBI Taxonomy" id="1227271"/>
    <lineage>
        <taxon>Bacteria</taxon>
        <taxon>Pseudomonadati</taxon>
        <taxon>Bacteroidota</taxon>
        <taxon>Bacteroidia</taxon>
        <taxon>Bacteroidales</taxon>
        <taxon>Porphyromonadaceae</taxon>
        <taxon>Porphyromonas</taxon>
    </lineage>
</organism>
<evidence type="ECO:0000313" key="3">
    <source>
        <dbReference type="Proteomes" id="UP000016630"/>
    </source>
</evidence>
<dbReference type="AlphaFoldDB" id="A0A0E2LQF1"/>
<sequence length="49" mass="5417">MVLLYKCKKKDGVSSCANYCVACDIQLSHVLSLYSATVLMLVLYASLRT</sequence>
<comment type="caution">
    <text evidence="2">The sequence shown here is derived from an EMBL/GenBank/DDBJ whole genome shotgun (WGS) entry which is preliminary data.</text>
</comment>
<keyword evidence="1" id="KW-0472">Membrane</keyword>
<dbReference type="Proteomes" id="UP000016630">
    <property type="component" value="Unassembled WGS sequence"/>
</dbReference>
<protein>
    <submittedName>
        <fullName evidence="2">Uncharacterized protein</fullName>
    </submittedName>
</protein>
<dbReference type="PATRIC" id="fig|1227271.3.peg.1222"/>
<proteinExistence type="predicted"/>
<dbReference type="HOGENOM" id="CLU_3139012_0_0_10"/>
<keyword evidence="1" id="KW-1133">Transmembrane helix</keyword>